<evidence type="ECO:0000313" key="3">
    <source>
        <dbReference type="EMBL" id="AIF21908.1"/>
    </source>
</evidence>
<proteinExistence type="predicted"/>
<sequence length="174" mass="17474">MEETEENAAPTLSGTPNTAPAADAGAYGQPEVQYVKKSPVPIIIGAIYSIFQVLGVLASLAVLLGGALLAGFASEIGDGAAEAGILVTLLGVVMLALSCVGVYAGVLIIQYQKRGIHIALGLLVAGFVLNLVMNIASGLPITEGLIGSLASNGICGALVAIPLLVSSISEQMDD</sequence>
<feature type="transmembrane region" description="Helical" evidence="2">
    <location>
        <begin position="116"/>
        <end position="139"/>
    </location>
</feature>
<feature type="transmembrane region" description="Helical" evidence="2">
    <location>
        <begin position="46"/>
        <end position="73"/>
    </location>
</feature>
<protein>
    <submittedName>
        <fullName evidence="3">Uncharacterized protein</fullName>
    </submittedName>
</protein>
<evidence type="ECO:0000256" key="2">
    <source>
        <dbReference type="SAM" id="Phobius"/>
    </source>
</evidence>
<keyword evidence="2" id="KW-0472">Membrane</keyword>
<name>A0A075I7H5_9EURY</name>
<feature type="transmembrane region" description="Helical" evidence="2">
    <location>
        <begin position="145"/>
        <end position="165"/>
    </location>
</feature>
<keyword evidence="2" id="KW-0812">Transmembrane</keyword>
<feature type="region of interest" description="Disordered" evidence="1">
    <location>
        <begin position="1"/>
        <end position="20"/>
    </location>
</feature>
<accession>A0A075I7H5</accession>
<reference evidence="3" key="1">
    <citation type="journal article" date="2014" name="Genome Biol. Evol.">
        <title>Pangenome evidence for extensive interdomain horizontal transfer affecting lineage core and shell genes in uncultured planktonic thaumarchaeota and euryarchaeota.</title>
        <authorList>
            <person name="Deschamps P."/>
            <person name="Zivanovic Y."/>
            <person name="Moreira D."/>
            <person name="Rodriguez-Valera F."/>
            <person name="Lopez-Garcia P."/>
        </authorList>
    </citation>
    <scope>NUCLEOTIDE SEQUENCE</scope>
</reference>
<dbReference type="AlphaFoldDB" id="A0A075I7H5"/>
<dbReference type="EMBL" id="KF901200">
    <property type="protein sequence ID" value="AIF21908.1"/>
    <property type="molecule type" value="Genomic_DNA"/>
</dbReference>
<feature type="transmembrane region" description="Helical" evidence="2">
    <location>
        <begin position="85"/>
        <end position="109"/>
    </location>
</feature>
<evidence type="ECO:0000256" key="1">
    <source>
        <dbReference type="SAM" id="MobiDB-lite"/>
    </source>
</evidence>
<keyword evidence="2" id="KW-1133">Transmembrane helix</keyword>
<organism evidence="3">
    <name type="scientific">uncultured marine group II/III euryarchaeote SAT1000_06_E06</name>
    <dbReference type="NCBI Taxonomy" id="1456554"/>
    <lineage>
        <taxon>Archaea</taxon>
        <taxon>Methanobacteriati</taxon>
        <taxon>Methanobacteriota</taxon>
        <taxon>environmental samples</taxon>
    </lineage>
</organism>